<comment type="caution">
    <text evidence="1">The sequence shown here is derived from an EMBL/GenBank/DDBJ whole genome shotgun (WGS) entry which is preliminary data.</text>
</comment>
<dbReference type="Proteomes" id="UP000473574">
    <property type="component" value="Unassembled WGS sequence"/>
</dbReference>
<evidence type="ECO:0000313" key="1">
    <source>
        <dbReference type="EMBL" id="NEZ66663.1"/>
    </source>
</evidence>
<accession>A0A6M0SF51</accession>
<name>A0A6M0SF51_9CYAN</name>
<evidence type="ECO:0000313" key="2">
    <source>
        <dbReference type="Proteomes" id="UP000473574"/>
    </source>
</evidence>
<gene>
    <name evidence="1" type="ORF">D0962_28545</name>
</gene>
<protein>
    <submittedName>
        <fullName evidence="1">Uncharacterized protein</fullName>
    </submittedName>
</protein>
<proteinExistence type="predicted"/>
<dbReference type="AlphaFoldDB" id="A0A6M0SF51"/>
<dbReference type="EMBL" id="QZCE01000002">
    <property type="protein sequence ID" value="NEZ66663.1"/>
    <property type="molecule type" value="Genomic_DNA"/>
</dbReference>
<sequence length="118" mass="13915">MPYPDIPYIGRPGDRSSFAMRPIEIEAAENAMVSRGRRNQLQRSRRRWAVSGNVKNGLELHQFLQERRMRPFGFSPDETPDKRRLYFCRDWRLRFLGARSGVAFHEFSATFEETFASE</sequence>
<organism evidence="1 2">
    <name type="scientific">Adonisia turfae CCMR0082</name>
    <dbReference type="NCBI Taxonomy" id="2304604"/>
    <lineage>
        <taxon>Bacteria</taxon>
        <taxon>Bacillati</taxon>
        <taxon>Cyanobacteriota</taxon>
        <taxon>Adonisia</taxon>
        <taxon>Adonisia turfae</taxon>
    </lineage>
</organism>
<reference evidence="1 2" key="1">
    <citation type="journal article" date="2020" name="Microb. Ecol.">
        <title>Ecogenomics of the Marine Benthic Filamentous Cyanobacterium Adonisia.</title>
        <authorList>
            <person name="Walter J.M."/>
            <person name="Coutinho F.H."/>
            <person name="Leomil L."/>
            <person name="Hargreaves P.I."/>
            <person name="Campeao M.E."/>
            <person name="Vieira V.V."/>
            <person name="Silva B.S."/>
            <person name="Fistarol G.O."/>
            <person name="Salomon P.S."/>
            <person name="Sawabe T."/>
            <person name="Mino S."/>
            <person name="Hosokawa M."/>
            <person name="Miyashita H."/>
            <person name="Maruyama F."/>
            <person name="van Verk M.C."/>
            <person name="Dutilh B.E."/>
            <person name="Thompson C.C."/>
            <person name="Thompson F.L."/>
        </authorList>
    </citation>
    <scope>NUCLEOTIDE SEQUENCE [LARGE SCALE GENOMIC DNA]</scope>
    <source>
        <strain evidence="1 2">CCMR0082</strain>
    </source>
</reference>
<dbReference type="RefSeq" id="WP_163669026.1">
    <property type="nucleotide sequence ID" value="NZ_QZCE01000002.1"/>
</dbReference>